<dbReference type="RefSeq" id="WP_090199584.1">
    <property type="nucleotide sequence ID" value="NZ_FOYP01000001.1"/>
</dbReference>
<dbReference type="OrthoDB" id="7916272at2"/>
<gene>
    <name evidence="1" type="ORF">SAMN04488005_2052</name>
</gene>
<keyword evidence="2" id="KW-1185">Reference proteome</keyword>
<dbReference type="Proteomes" id="UP000199478">
    <property type="component" value="Unassembled WGS sequence"/>
</dbReference>
<name>A0A1I6GQV4_9RHOB</name>
<evidence type="ECO:0000313" key="1">
    <source>
        <dbReference type="EMBL" id="SFR44623.1"/>
    </source>
</evidence>
<protein>
    <submittedName>
        <fullName evidence="1">Uncharacterized protein</fullName>
    </submittedName>
</protein>
<organism evidence="1 2">
    <name type="scientific">Yoonia tamlensis</name>
    <dbReference type="NCBI Taxonomy" id="390270"/>
    <lineage>
        <taxon>Bacteria</taxon>
        <taxon>Pseudomonadati</taxon>
        <taxon>Pseudomonadota</taxon>
        <taxon>Alphaproteobacteria</taxon>
        <taxon>Rhodobacterales</taxon>
        <taxon>Paracoccaceae</taxon>
        <taxon>Yoonia</taxon>
    </lineage>
</organism>
<dbReference type="STRING" id="390270.SAMN04488005_2052"/>
<reference evidence="2" key="1">
    <citation type="submission" date="2016-10" db="EMBL/GenBank/DDBJ databases">
        <authorList>
            <person name="Varghese N."/>
            <person name="Submissions S."/>
        </authorList>
    </citation>
    <scope>NUCLEOTIDE SEQUENCE [LARGE SCALE GENOMIC DNA]</scope>
    <source>
        <strain evidence="2">DSM 26879</strain>
    </source>
</reference>
<sequence>MSDPFDSDYVNLTSPAVSHFQITPDDGADLPVRPRAIFVNAGGTVALQDKSGTVVSYDVAAGAVLSIRPLRVLATGTTAQLVAWY</sequence>
<dbReference type="EMBL" id="FOYP01000001">
    <property type="protein sequence ID" value="SFR44623.1"/>
    <property type="molecule type" value="Genomic_DNA"/>
</dbReference>
<accession>A0A1I6GQV4</accession>
<dbReference type="AlphaFoldDB" id="A0A1I6GQV4"/>
<proteinExistence type="predicted"/>
<evidence type="ECO:0000313" key="2">
    <source>
        <dbReference type="Proteomes" id="UP000199478"/>
    </source>
</evidence>